<accession>A0A9P6CF47</accession>
<feature type="compositionally biased region" description="Low complexity" evidence="1">
    <location>
        <begin position="29"/>
        <end position="38"/>
    </location>
</feature>
<sequence>MGVEKRKPEPESSNSDDIQNKKQRQDEATTSTTPQTNNTTSLQKLLDFTSLGQLSDISDRFEQVGHALLHDFFLVVRCGSMETQFEILELEFYLLKSGCHEDPFTHGSEEQKFGGRWYFHRAPRRSADSHRSSTSLTGYRGGTRKGLDLTIGGPTTSASPYFPAAGGSTADEPLLRGGALLRSLRRVSDSKVISGPSLLVDQVLLLSDSTSISDLVQEKWGGDTAAFAPTTPTNTTASLYLKPRPANSNSLRPPVYRSPRIGLELSHPGTTASPTHPRVVFLPKPYRYFTHPELLTANGRSQTFLGVLQTLRSRGQYGDTIVHTGLQRKLIEVTGIREATVKKYLEDYKSGVDRGKLKSFVGPPGKGASSSPSSYLTMMGTLEKLFLDTKPADHPPE</sequence>
<dbReference type="AlphaFoldDB" id="A0A9P6CF47"/>
<reference evidence="2" key="1">
    <citation type="submission" date="2020-11" db="EMBL/GenBank/DDBJ databases">
        <authorList>
            <consortium name="DOE Joint Genome Institute"/>
            <person name="Ahrendt S."/>
            <person name="Riley R."/>
            <person name="Andreopoulos W."/>
            <person name="Labutti K."/>
            <person name="Pangilinan J."/>
            <person name="Ruiz-Duenas F.J."/>
            <person name="Barrasa J.M."/>
            <person name="Sanchez-Garcia M."/>
            <person name="Camarero S."/>
            <person name="Miyauchi S."/>
            <person name="Serrano A."/>
            <person name="Linde D."/>
            <person name="Babiker R."/>
            <person name="Drula E."/>
            <person name="Ayuso-Fernandez I."/>
            <person name="Pacheco R."/>
            <person name="Padilla G."/>
            <person name="Ferreira P."/>
            <person name="Barriuso J."/>
            <person name="Kellner H."/>
            <person name="Castanera R."/>
            <person name="Alfaro M."/>
            <person name="Ramirez L."/>
            <person name="Pisabarro A.G."/>
            <person name="Kuo A."/>
            <person name="Tritt A."/>
            <person name="Lipzen A."/>
            <person name="He G."/>
            <person name="Yan M."/>
            <person name="Ng V."/>
            <person name="Cullen D."/>
            <person name="Martin F."/>
            <person name="Rosso M.-N."/>
            <person name="Henrissat B."/>
            <person name="Hibbett D."/>
            <person name="Martinez A.T."/>
            <person name="Grigoriev I.V."/>
        </authorList>
    </citation>
    <scope>NUCLEOTIDE SEQUENCE</scope>
    <source>
        <strain evidence="2">CBS 247.69</strain>
    </source>
</reference>
<feature type="compositionally biased region" description="Basic and acidic residues" evidence="1">
    <location>
        <begin position="1"/>
        <end position="10"/>
    </location>
</feature>
<evidence type="ECO:0000313" key="2">
    <source>
        <dbReference type="EMBL" id="KAF9463686.1"/>
    </source>
</evidence>
<protein>
    <submittedName>
        <fullName evidence="2">Uncharacterized protein</fullName>
    </submittedName>
</protein>
<name>A0A9P6CF47_9AGAR</name>
<evidence type="ECO:0000256" key="1">
    <source>
        <dbReference type="SAM" id="MobiDB-lite"/>
    </source>
</evidence>
<feature type="region of interest" description="Disordered" evidence="1">
    <location>
        <begin position="1"/>
        <end position="38"/>
    </location>
</feature>
<dbReference type="EMBL" id="MU150260">
    <property type="protein sequence ID" value="KAF9463686.1"/>
    <property type="molecule type" value="Genomic_DNA"/>
</dbReference>
<organism evidence="2 3">
    <name type="scientific">Collybia nuda</name>
    <dbReference type="NCBI Taxonomy" id="64659"/>
    <lineage>
        <taxon>Eukaryota</taxon>
        <taxon>Fungi</taxon>
        <taxon>Dikarya</taxon>
        <taxon>Basidiomycota</taxon>
        <taxon>Agaricomycotina</taxon>
        <taxon>Agaricomycetes</taxon>
        <taxon>Agaricomycetidae</taxon>
        <taxon>Agaricales</taxon>
        <taxon>Tricholomatineae</taxon>
        <taxon>Clitocybaceae</taxon>
        <taxon>Collybia</taxon>
    </lineage>
</organism>
<dbReference type="OrthoDB" id="16851at2759"/>
<dbReference type="Proteomes" id="UP000807353">
    <property type="component" value="Unassembled WGS sequence"/>
</dbReference>
<proteinExistence type="predicted"/>
<gene>
    <name evidence="2" type="ORF">BDZ94DRAFT_596079</name>
</gene>
<feature type="compositionally biased region" description="Basic and acidic residues" evidence="1">
    <location>
        <begin position="18"/>
        <end position="27"/>
    </location>
</feature>
<comment type="caution">
    <text evidence="2">The sequence shown here is derived from an EMBL/GenBank/DDBJ whole genome shotgun (WGS) entry which is preliminary data.</text>
</comment>
<evidence type="ECO:0000313" key="3">
    <source>
        <dbReference type="Proteomes" id="UP000807353"/>
    </source>
</evidence>
<keyword evidence="3" id="KW-1185">Reference proteome</keyword>